<dbReference type="InterPro" id="IPR029058">
    <property type="entry name" value="AB_hydrolase_fold"/>
</dbReference>
<dbReference type="EC" id="3.1.2.14" evidence="1"/>
<sequence>MQNICKQTKTIYDKEKIQTMTLSGMAEVFVAGIAARLPQSENIDVFWENLIKGNDMIGQTRWPKELYGTPPRVGLIKNLDKFDADYFNFEETEVHHMNPMLRHLLEVCAECIVDSSLCPPVLQNNSTGLYLACFLPDNDPLETSRGANSRLCTTVPTLAGHLMEHFGLSGPMLTVDTGCSSSLSAMEMAVNDLRAGKCQFALVTAVNLLLNPSYLQQMSQLGMLNPTGQSNVFDAKAGGYVRAEGVVSILLTRNESICKRVYLSIVDIMTNCDGFKSEGITFPNSQSQADLMSKIYNRCKIDVNSISYVEAHSTGTKAGDPVEVAGICEALCKNRQKPLLIGSVKASMGHSEATAGFASFVKCVLIARHGTIPPQINFQSPNPNINGLVEGKVKVVDKATALEATSHKLVTIKARNELEMETIVEFVRKNKNNAASLALLSHSLLSHDPKRKVRGYVVTKSGPNDEDVHKVSNNLSVIPSIWLILRDVAWGKLGLSSSLMDIPVFMKSVQHSQQILSKIDDTLPWEDFYRGELCTENVHQGTVFSIIILIGIVDIMRETKLQIQGVVGCGLSEIVAAYQDGCLSREQCVGLAYLIGKLLKEFSNLGKTQSVYRVTLDPDEIYCLGPFTRVLSAVSQDTFVIVVETSNKEEVLRTIHSKDIPLLSEIFAALGGYYTELPGRLPLYSDLMTEIVDGLEREAREILHSPKYRSKNMISLSQDYAIGCQSSVSSLFDWDYLRRVLTTPATVTSVLNTLPVDTTLVDLSLSRFTHPCRLEKHFVFDPIPCAGDLKGKLNGLQRIIPEIVTRHDVSVECLYDVSFPVDVTAPPISPLVRWDHTQSWLIPEWPEFFCRVKDDVEVPYSISDIETDGIHSTQGLLLYHALIAISEKHNKTHELVNGMELYDMVWTLNESSQENLLNTDTIYVQTGKKSFVIEKEGDTLLLSGKYKIYEPEEMVTLPKIPGYDLDINENLKGINDDEDDRLFLEKTEIMWEDGWLDFLDTLLEFSTQGLEGPLLRIWISPSLHMKEVKDCANMLAVVERCSGLSKAGGVVFHTKVSQLKNRNAQRVANLEGVENSRVSLLMVYSIDSVSEENHRVLIYQGENAKEQVIGIVLITERGVEGREFPLSMGWTPKDLEQLIPYMLAVYLLLDVAKIKENNTLLILPPIDTLCVYLMALANEMEVTIFTSSYDAEVRDVIDNLFPYVRVLSGERLEQNIKTLTQGEGCDVVLQFTSADFQSAIDMTADNGKALFCTLPTPREQISLSKECSLVVPDLSQAVTSFMRKNLEDIQLFLYNMQNGCIAEISKEGFPEVQGLKYNLAERSHFTHPVDLAQILSAIEDPIVNANNQSIAEMMEADVIAMQRLQNAISTKPKDFSLLVNDCSDKENQFDSYNPLNIAQTVTPAKLSGKPSDEVRLIYLPQINLQDYDDVFDTTTDKLGIPMVTPIITITDETDAVSKVITSTPMFGFTADHTDEFTKSLLPKKTTHLAIPRLTIPSAISNYKKGAKMSLIVYSTPTTPHFSPALKSLLTPSITEPTIVPLNESRKRPALFCVHPITGKLKLLKTLGGLLQYQFCGIQRTSMTPNDSIQSVASYYKNAVQMYDQEQPYYLIGYSFGSLVAMEMAIQLQEQGSKVGCLILLDGGPAYFHSQFKQGTQAASQEEEKLVYLECGALVNFLQMYASIPNHHLIMKILLSLKTIQERIDLALDMTFGRVLVSPNPAKSKWLVAKEKMKIRGFLTPCKSYGFGDAAEEIIRLKRLEAAKDFISSVHMAYKYQRTSQKFRGDIHLLRVKSELPHSGNVPLDYGLKDWCTGNVNLRFYNGTHESFLQEEDGEAVAKDITQIIQDLC</sequence>
<keyword evidence="5" id="KW-0444">Lipid biosynthesis</keyword>
<dbReference type="Gene3D" id="3.90.180.10">
    <property type="entry name" value="Medium-chain alcohol dehydrogenases, catalytic domain"/>
    <property type="match status" value="1"/>
</dbReference>
<evidence type="ECO:0000256" key="9">
    <source>
        <dbReference type="ARBA" id="ARBA00022832"/>
    </source>
</evidence>
<dbReference type="SMART" id="SM00825">
    <property type="entry name" value="PKS_KS"/>
    <property type="match status" value="1"/>
</dbReference>
<dbReference type="PANTHER" id="PTHR43775">
    <property type="entry name" value="FATTY ACID SYNTHASE"/>
    <property type="match status" value="1"/>
</dbReference>
<evidence type="ECO:0000256" key="11">
    <source>
        <dbReference type="ARBA" id="ARBA00023002"/>
    </source>
</evidence>
<evidence type="ECO:0000256" key="1">
    <source>
        <dbReference type="ARBA" id="ARBA00012480"/>
    </source>
</evidence>
<comment type="catalytic activity">
    <reaction evidence="16">
        <text>acetyl-CoA + n malonyl-CoA + 2n NADPH + 2n H(+) = a long-chain fatty acid + (n+1) CoA + n CO2 + 2n NADP(+).</text>
        <dbReference type="EC" id="2.3.1.85"/>
    </reaction>
</comment>
<dbReference type="EMBL" id="JH818713">
    <property type="protein sequence ID" value="EKC18005.1"/>
    <property type="molecule type" value="Genomic_DNA"/>
</dbReference>
<dbReference type="Pfam" id="PF02801">
    <property type="entry name" value="Ketoacyl-synt_C"/>
    <property type="match status" value="1"/>
</dbReference>
<dbReference type="GO" id="GO:0004312">
    <property type="term" value="F:fatty acid synthase activity"/>
    <property type="evidence" value="ECO:0007669"/>
    <property type="project" value="UniProtKB-EC"/>
</dbReference>
<organism evidence="19">
    <name type="scientific">Magallana gigas</name>
    <name type="common">Pacific oyster</name>
    <name type="synonym">Crassostrea gigas</name>
    <dbReference type="NCBI Taxonomy" id="29159"/>
    <lineage>
        <taxon>Eukaryota</taxon>
        <taxon>Metazoa</taxon>
        <taxon>Spiralia</taxon>
        <taxon>Lophotrochozoa</taxon>
        <taxon>Mollusca</taxon>
        <taxon>Bivalvia</taxon>
        <taxon>Autobranchia</taxon>
        <taxon>Pteriomorphia</taxon>
        <taxon>Ostreida</taxon>
        <taxon>Ostreoidea</taxon>
        <taxon>Ostreidae</taxon>
        <taxon>Magallana</taxon>
    </lineage>
</organism>
<gene>
    <name evidence="19" type="ORF">CGI_10016764</name>
</gene>
<dbReference type="InterPro" id="IPR016035">
    <property type="entry name" value="Acyl_Trfase/lysoPLipase"/>
</dbReference>
<dbReference type="InterPro" id="IPR001031">
    <property type="entry name" value="Thioesterase"/>
</dbReference>
<evidence type="ECO:0000256" key="2">
    <source>
        <dbReference type="ARBA" id="ARBA00012873"/>
    </source>
</evidence>
<dbReference type="GO" id="GO:0006633">
    <property type="term" value="P:fatty acid biosynthetic process"/>
    <property type="evidence" value="ECO:0007669"/>
    <property type="project" value="UniProtKB-KW"/>
</dbReference>
<dbReference type="InterPro" id="IPR001227">
    <property type="entry name" value="Ac_transferase_dom_sf"/>
</dbReference>
<keyword evidence="7 17" id="KW-0808">Transferase</keyword>
<dbReference type="InterPro" id="IPR016039">
    <property type="entry name" value="Thiolase-like"/>
</dbReference>
<dbReference type="InParanoid" id="K1PND7"/>
<dbReference type="PROSITE" id="PS00606">
    <property type="entry name" value="KS3_1"/>
    <property type="match status" value="1"/>
</dbReference>
<dbReference type="HOGENOM" id="CLU_237402_0_0_1"/>
<evidence type="ECO:0000256" key="3">
    <source>
        <dbReference type="ARBA" id="ARBA00018769"/>
    </source>
</evidence>
<keyword evidence="14" id="KW-0275">Fatty acid biosynthesis</keyword>
<keyword evidence="9" id="KW-0276">Fatty acid metabolism</keyword>
<dbReference type="PROSITE" id="PS52004">
    <property type="entry name" value="KS3_2"/>
    <property type="match status" value="1"/>
</dbReference>
<dbReference type="GO" id="GO:0004315">
    <property type="term" value="F:3-oxoacyl-[acyl-carrier-protein] synthase activity"/>
    <property type="evidence" value="ECO:0007669"/>
    <property type="project" value="InterPro"/>
</dbReference>
<dbReference type="EC" id="2.3.1.85" evidence="2"/>
<evidence type="ECO:0000256" key="14">
    <source>
        <dbReference type="ARBA" id="ARBA00023160"/>
    </source>
</evidence>
<dbReference type="InterPro" id="IPR020841">
    <property type="entry name" value="PKS_Beta-ketoAc_synthase_dom"/>
</dbReference>
<dbReference type="Pfam" id="PF00975">
    <property type="entry name" value="Thioesterase"/>
    <property type="match status" value="1"/>
</dbReference>
<dbReference type="GO" id="GO:0016297">
    <property type="term" value="F:fatty acyl-[ACP] hydrolase activity"/>
    <property type="evidence" value="ECO:0007669"/>
    <property type="project" value="UniProtKB-EC"/>
</dbReference>
<dbReference type="Pfam" id="PF00109">
    <property type="entry name" value="ketoacyl-synt"/>
    <property type="match status" value="1"/>
</dbReference>
<evidence type="ECO:0000256" key="4">
    <source>
        <dbReference type="ARBA" id="ARBA00022450"/>
    </source>
</evidence>
<evidence type="ECO:0000256" key="15">
    <source>
        <dbReference type="ARBA" id="ARBA00023268"/>
    </source>
</evidence>
<dbReference type="SUPFAM" id="SSF53474">
    <property type="entry name" value="alpha/beta-Hydrolases"/>
    <property type="match status" value="1"/>
</dbReference>
<evidence type="ECO:0000256" key="12">
    <source>
        <dbReference type="ARBA" id="ARBA00023027"/>
    </source>
</evidence>
<protein>
    <recommendedName>
        <fullName evidence="3">Fatty acid synthase</fullName>
        <ecNumber evidence="2">2.3.1.85</ecNumber>
        <ecNumber evidence="1">3.1.2.14</ecNumber>
    </recommendedName>
</protein>
<evidence type="ECO:0000259" key="18">
    <source>
        <dbReference type="PROSITE" id="PS52004"/>
    </source>
</evidence>
<keyword evidence="8" id="KW-0378">Hydrolase</keyword>
<dbReference type="GO" id="GO:0016491">
    <property type="term" value="F:oxidoreductase activity"/>
    <property type="evidence" value="ECO:0007669"/>
    <property type="project" value="UniProtKB-KW"/>
</dbReference>
<feature type="domain" description="Ketosynthase family 3 (KS3)" evidence="18">
    <location>
        <begin position="25"/>
        <end position="413"/>
    </location>
</feature>
<evidence type="ECO:0000256" key="6">
    <source>
        <dbReference type="ARBA" id="ARBA00022553"/>
    </source>
</evidence>
<accession>K1PND7</accession>
<dbReference type="Gene3D" id="3.40.366.10">
    <property type="entry name" value="Malonyl-Coenzyme A Acyl Carrier Protein, domain 2"/>
    <property type="match status" value="1"/>
</dbReference>
<reference evidence="19" key="1">
    <citation type="journal article" date="2012" name="Nature">
        <title>The oyster genome reveals stress adaptation and complexity of shell formation.</title>
        <authorList>
            <person name="Zhang G."/>
            <person name="Fang X."/>
            <person name="Guo X."/>
            <person name="Li L."/>
            <person name="Luo R."/>
            <person name="Xu F."/>
            <person name="Yang P."/>
            <person name="Zhang L."/>
            <person name="Wang X."/>
            <person name="Qi H."/>
            <person name="Xiong Z."/>
            <person name="Que H."/>
            <person name="Xie Y."/>
            <person name="Holland P.W."/>
            <person name="Paps J."/>
            <person name="Zhu Y."/>
            <person name="Wu F."/>
            <person name="Chen Y."/>
            <person name="Wang J."/>
            <person name="Peng C."/>
            <person name="Meng J."/>
            <person name="Yang L."/>
            <person name="Liu J."/>
            <person name="Wen B."/>
            <person name="Zhang N."/>
            <person name="Huang Z."/>
            <person name="Zhu Q."/>
            <person name="Feng Y."/>
            <person name="Mount A."/>
            <person name="Hedgecock D."/>
            <person name="Xu Z."/>
            <person name="Liu Y."/>
            <person name="Domazet-Loso T."/>
            <person name="Du Y."/>
            <person name="Sun X."/>
            <person name="Zhang S."/>
            <person name="Liu B."/>
            <person name="Cheng P."/>
            <person name="Jiang X."/>
            <person name="Li J."/>
            <person name="Fan D."/>
            <person name="Wang W."/>
            <person name="Fu W."/>
            <person name="Wang T."/>
            <person name="Wang B."/>
            <person name="Zhang J."/>
            <person name="Peng Z."/>
            <person name="Li Y."/>
            <person name="Li N."/>
            <person name="Wang J."/>
            <person name="Chen M."/>
            <person name="He Y."/>
            <person name="Tan F."/>
            <person name="Song X."/>
            <person name="Zheng Q."/>
            <person name="Huang R."/>
            <person name="Yang H."/>
            <person name="Du X."/>
            <person name="Chen L."/>
            <person name="Yang M."/>
            <person name="Gaffney P.M."/>
            <person name="Wang S."/>
            <person name="Luo L."/>
            <person name="She Z."/>
            <person name="Ming Y."/>
            <person name="Huang W."/>
            <person name="Zhang S."/>
            <person name="Huang B."/>
            <person name="Zhang Y."/>
            <person name="Qu T."/>
            <person name="Ni P."/>
            <person name="Miao G."/>
            <person name="Wang J."/>
            <person name="Wang Q."/>
            <person name="Steinberg C.E."/>
            <person name="Wang H."/>
            <person name="Li N."/>
            <person name="Qian L."/>
            <person name="Zhang G."/>
            <person name="Li Y."/>
            <person name="Yang H."/>
            <person name="Liu X."/>
            <person name="Wang J."/>
            <person name="Yin Y."/>
            <person name="Wang J."/>
        </authorList>
    </citation>
    <scope>NUCLEOTIDE SEQUENCE [LARGE SCALE GENOMIC DNA]</scope>
    <source>
        <strain evidence="19">05x7-T-G4-1.051#20</strain>
    </source>
</reference>
<evidence type="ECO:0000256" key="13">
    <source>
        <dbReference type="ARBA" id="ARBA00023098"/>
    </source>
</evidence>
<keyword evidence="13" id="KW-0443">Lipid metabolism</keyword>
<dbReference type="Gene3D" id="3.40.47.10">
    <property type="match status" value="1"/>
</dbReference>
<evidence type="ECO:0000256" key="7">
    <source>
        <dbReference type="ARBA" id="ARBA00022679"/>
    </source>
</evidence>
<keyword evidence="6" id="KW-0597">Phosphoprotein</keyword>
<keyword evidence="12" id="KW-0520">NAD</keyword>
<evidence type="ECO:0000313" key="19">
    <source>
        <dbReference type="EMBL" id="EKC18005.1"/>
    </source>
</evidence>
<evidence type="ECO:0000256" key="5">
    <source>
        <dbReference type="ARBA" id="ARBA00022516"/>
    </source>
</evidence>
<dbReference type="InterPro" id="IPR014030">
    <property type="entry name" value="Ketoacyl_synth_N"/>
</dbReference>
<dbReference type="Gene3D" id="3.40.50.1820">
    <property type="entry name" value="alpha/beta hydrolase"/>
    <property type="match status" value="1"/>
</dbReference>
<dbReference type="InterPro" id="IPR050091">
    <property type="entry name" value="PKS_NRPS_Biosynth_Enz"/>
</dbReference>
<keyword evidence="4" id="KW-0596">Phosphopantetheine</keyword>
<dbReference type="SUPFAM" id="SSF52151">
    <property type="entry name" value="FabD/lysophospholipase-like"/>
    <property type="match status" value="1"/>
</dbReference>
<dbReference type="InterPro" id="IPR018201">
    <property type="entry name" value="Ketoacyl_synth_AS"/>
</dbReference>
<dbReference type="CDD" id="cd00833">
    <property type="entry name" value="PKS"/>
    <property type="match status" value="1"/>
</dbReference>
<name>K1PND7_MAGGI</name>
<dbReference type="Gene3D" id="3.30.70.3290">
    <property type="match status" value="2"/>
</dbReference>
<keyword evidence="11" id="KW-0560">Oxidoreductase</keyword>
<comment type="similarity">
    <text evidence="17">Belongs to the thiolase-like superfamily. Beta-ketoacyl-ACP synthases family.</text>
</comment>
<evidence type="ECO:0000256" key="10">
    <source>
        <dbReference type="ARBA" id="ARBA00022857"/>
    </source>
</evidence>
<proteinExistence type="inferred from homology"/>
<dbReference type="SUPFAM" id="SSF53901">
    <property type="entry name" value="Thiolase-like"/>
    <property type="match status" value="1"/>
</dbReference>
<dbReference type="PANTHER" id="PTHR43775:SF7">
    <property type="entry name" value="FATTY ACID SYNTHASE"/>
    <property type="match status" value="1"/>
</dbReference>
<dbReference type="InterPro" id="IPR014031">
    <property type="entry name" value="Ketoacyl_synth_C"/>
</dbReference>
<keyword evidence="10" id="KW-0521">NADP</keyword>
<evidence type="ECO:0000256" key="8">
    <source>
        <dbReference type="ARBA" id="ARBA00022801"/>
    </source>
</evidence>
<evidence type="ECO:0000256" key="17">
    <source>
        <dbReference type="RuleBase" id="RU003694"/>
    </source>
</evidence>
<evidence type="ECO:0000256" key="16">
    <source>
        <dbReference type="ARBA" id="ARBA00044883"/>
    </source>
</evidence>
<keyword evidence="15" id="KW-0511">Multifunctional enzyme</keyword>